<dbReference type="EMBL" id="CP000096">
    <property type="protein sequence ID" value="ABB24101.1"/>
    <property type="molecule type" value="Genomic_DNA"/>
</dbReference>
<evidence type="ECO:0000313" key="3">
    <source>
        <dbReference type="Proteomes" id="UP000002709"/>
    </source>
</evidence>
<evidence type="ECO:0000256" key="1">
    <source>
        <dbReference type="SAM" id="Phobius"/>
    </source>
</evidence>
<keyword evidence="1" id="KW-0812">Transmembrane</keyword>
<protein>
    <recommendedName>
        <fullName evidence="4">DoxX family membrane protein</fullName>
    </recommendedName>
</protein>
<dbReference type="AlphaFoldDB" id="Q3B3I0"/>
<name>Q3B3I0_CHLL3</name>
<dbReference type="Proteomes" id="UP000002709">
    <property type="component" value="Chromosome"/>
</dbReference>
<keyword evidence="3" id="KW-1185">Reference proteome</keyword>
<feature type="transmembrane region" description="Helical" evidence="1">
    <location>
        <begin position="108"/>
        <end position="130"/>
    </location>
</feature>
<reference evidence="3" key="1">
    <citation type="submission" date="2005-08" db="EMBL/GenBank/DDBJ databases">
        <title>Complete sequence of Pelodictyon luteolum DSM 273.</title>
        <authorList>
            <consortium name="US DOE Joint Genome Institute"/>
            <person name="Copeland A."/>
            <person name="Lucas S."/>
            <person name="Lapidus A."/>
            <person name="Barry K."/>
            <person name="Detter J.C."/>
            <person name="Glavina T."/>
            <person name="Hammon N."/>
            <person name="Israni S."/>
            <person name="Pitluck S."/>
            <person name="Bryant D."/>
            <person name="Schmutz J."/>
            <person name="Larimer F."/>
            <person name="Land M."/>
            <person name="Kyrpides N."/>
            <person name="Ivanova N."/>
            <person name="Richardson P."/>
        </authorList>
    </citation>
    <scope>NUCLEOTIDE SEQUENCE [LARGE SCALE GENOMIC DNA]</scope>
    <source>
        <strain evidence="3">DSM 273 / BCRC 81028 / 2530</strain>
    </source>
</reference>
<feature type="transmembrane region" description="Helical" evidence="1">
    <location>
        <begin position="137"/>
        <end position="156"/>
    </location>
</feature>
<dbReference type="HOGENOM" id="CLU_1413989_0_0_10"/>
<evidence type="ECO:0000313" key="2">
    <source>
        <dbReference type="EMBL" id="ABB24101.1"/>
    </source>
</evidence>
<dbReference type="eggNOG" id="ENOG50333P5">
    <property type="taxonomic scope" value="Bacteria"/>
</dbReference>
<proteinExistence type="predicted"/>
<organism evidence="2 3">
    <name type="scientific">Chlorobium luteolum (strain DSM 273 / BCRC 81028 / 2530)</name>
    <name type="common">Pelodictyon luteolum</name>
    <dbReference type="NCBI Taxonomy" id="319225"/>
    <lineage>
        <taxon>Bacteria</taxon>
        <taxon>Pseudomonadati</taxon>
        <taxon>Chlorobiota</taxon>
        <taxon>Chlorobiia</taxon>
        <taxon>Chlorobiales</taxon>
        <taxon>Chlorobiaceae</taxon>
        <taxon>Chlorobium/Pelodictyon group</taxon>
        <taxon>Pelodictyon</taxon>
    </lineage>
</organism>
<dbReference type="Pfam" id="PF13781">
    <property type="entry name" value="DoxX_3"/>
    <property type="match status" value="1"/>
</dbReference>
<keyword evidence="1" id="KW-1133">Transmembrane helix</keyword>
<feature type="transmembrane region" description="Helical" evidence="1">
    <location>
        <begin position="70"/>
        <end position="88"/>
    </location>
</feature>
<gene>
    <name evidence="2" type="ordered locus">Plut_1239</name>
</gene>
<evidence type="ECO:0008006" key="4">
    <source>
        <dbReference type="Google" id="ProtNLM"/>
    </source>
</evidence>
<accession>Q3B3I0</accession>
<sequence>MHRHIEKRTPVRFFIGCRRLDFFACAEFSESSPGLSYFAGMHTMNNPNDTTSTKAKGFSPMAFMSAESSVLILCRVALAFSWIYQGAVPKLYCMSSGEVELLGHIIPVYRWACIAVSWMGAGEIVFGLYLLVARRNWVFWFNIVTLCMLLLFVGIFEPGMLTLPFNPLTLNVALIALSLIAILELNNTKRLF</sequence>
<feature type="transmembrane region" description="Helical" evidence="1">
    <location>
        <begin position="168"/>
        <end position="186"/>
    </location>
</feature>
<keyword evidence="1" id="KW-0472">Membrane</keyword>
<dbReference type="STRING" id="319225.Plut_1239"/>
<dbReference type="InterPro" id="IPR025695">
    <property type="entry name" value="DoxX-like"/>
</dbReference>
<dbReference type="KEGG" id="plt:Plut_1239"/>